<organism evidence="1 2">
    <name type="scientific">Marchantia polymorpha</name>
    <name type="common">Common liverwort</name>
    <name type="synonym">Marchantia aquatica</name>
    <dbReference type="NCBI Taxonomy" id="3197"/>
    <lineage>
        <taxon>Eukaryota</taxon>
        <taxon>Viridiplantae</taxon>
        <taxon>Streptophyta</taxon>
        <taxon>Embryophyta</taxon>
        <taxon>Marchantiophyta</taxon>
        <taxon>Marchantiopsida</taxon>
        <taxon>Marchantiidae</taxon>
        <taxon>Marchantiales</taxon>
        <taxon>Marchantiaceae</taxon>
        <taxon>Marchantia</taxon>
    </lineage>
</organism>
<protein>
    <submittedName>
        <fullName evidence="1">Uncharacterized protein</fullName>
    </submittedName>
</protein>
<proteinExistence type="predicted"/>
<keyword evidence="2" id="KW-1185">Reference proteome</keyword>
<dbReference type="Proteomes" id="UP000244005">
    <property type="component" value="Unassembled WGS sequence"/>
</dbReference>
<reference evidence="2" key="1">
    <citation type="journal article" date="2017" name="Cell">
        <title>Insights into land plant evolution garnered from the Marchantia polymorpha genome.</title>
        <authorList>
            <person name="Bowman J.L."/>
            <person name="Kohchi T."/>
            <person name="Yamato K.T."/>
            <person name="Jenkins J."/>
            <person name="Shu S."/>
            <person name="Ishizaki K."/>
            <person name="Yamaoka S."/>
            <person name="Nishihama R."/>
            <person name="Nakamura Y."/>
            <person name="Berger F."/>
            <person name="Adam C."/>
            <person name="Aki S.S."/>
            <person name="Althoff F."/>
            <person name="Araki T."/>
            <person name="Arteaga-Vazquez M.A."/>
            <person name="Balasubrmanian S."/>
            <person name="Barry K."/>
            <person name="Bauer D."/>
            <person name="Boehm C.R."/>
            <person name="Briginshaw L."/>
            <person name="Caballero-Perez J."/>
            <person name="Catarino B."/>
            <person name="Chen F."/>
            <person name="Chiyoda S."/>
            <person name="Chovatia M."/>
            <person name="Davies K.M."/>
            <person name="Delmans M."/>
            <person name="Demura T."/>
            <person name="Dierschke T."/>
            <person name="Dolan L."/>
            <person name="Dorantes-Acosta A.E."/>
            <person name="Eklund D.M."/>
            <person name="Florent S.N."/>
            <person name="Flores-Sandoval E."/>
            <person name="Fujiyama A."/>
            <person name="Fukuzawa H."/>
            <person name="Galik B."/>
            <person name="Grimanelli D."/>
            <person name="Grimwood J."/>
            <person name="Grossniklaus U."/>
            <person name="Hamada T."/>
            <person name="Haseloff J."/>
            <person name="Hetherington A.J."/>
            <person name="Higo A."/>
            <person name="Hirakawa Y."/>
            <person name="Hundley H.N."/>
            <person name="Ikeda Y."/>
            <person name="Inoue K."/>
            <person name="Inoue S.I."/>
            <person name="Ishida S."/>
            <person name="Jia Q."/>
            <person name="Kakita M."/>
            <person name="Kanazawa T."/>
            <person name="Kawai Y."/>
            <person name="Kawashima T."/>
            <person name="Kennedy M."/>
            <person name="Kinose K."/>
            <person name="Kinoshita T."/>
            <person name="Kohara Y."/>
            <person name="Koide E."/>
            <person name="Komatsu K."/>
            <person name="Kopischke S."/>
            <person name="Kubo M."/>
            <person name="Kyozuka J."/>
            <person name="Lagercrantz U."/>
            <person name="Lin S.S."/>
            <person name="Lindquist E."/>
            <person name="Lipzen A.M."/>
            <person name="Lu C.W."/>
            <person name="De Luna E."/>
            <person name="Martienssen R.A."/>
            <person name="Minamino N."/>
            <person name="Mizutani M."/>
            <person name="Mizutani M."/>
            <person name="Mochizuki N."/>
            <person name="Monte I."/>
            <person name="Mosher R."/>
            <person name="Nagasaki H."/>
            <person name="Nakagami H."/>
            <person name="Naramoto S."/>
            <person name="Nishitani K."/>
            <person name="Ohtani M."/>
            <person name="Okamoto T."/>
            <person name="Okumura M."/>
            <person name="Phillips J."/>
            <person name="Pollak B."/>
            <person name="Reinders A."/>
            <person name="Rovekamp M."/>
            <person name="Sano R."/>
            <person name="Sawa S."/>
            <person name="Schmid M.W."/>
            <person name="Shirakawa M."/>
            <person name="Solano R."/>
            <person name="Spunde A."/>
            <person name="Suetsugu N."/>
            <person name="Sugano S."/>
            <person name="Sugiyama A."/>
            <person name="Sun R."/>
            <person name="Suzuki Y."/>
            <person name="Takenaka M."/>
            <person name="Takezawa D."/>
            <person name="Tomogane H."/>
            <person name="Tsuzuki M."/>
            <person name="Ueda T."/>
            <person name="Umeda M."/>
            <person name="Ward J.M."/>
            <person name="Watanabe Y."/>
            <person name="Yazaki K."/>
            <person name="Yokoyama R."/>
            <person name="Yoshitake Y."/>
            <person name="Yotsui I."/>
            <person name="Zachgo S."/>
            <person name="Schmutz J."/>
        </authorList>
    </citation>
    <scope>NUCLEOTIDE SEQUENCE [LARGE SCALE GENOMIC DNA]</scope>
    <source>
        <strain evidence="2">Tak-1</strain>
    </source>
</reference>
<name>A0A2R6W6D6_MARPO</name>
<dbReference type="Gramene" id="Mp3g18550.1">
    <property type="protein sequence ID" value="Mp3g18550.1.cds1"/>
    <property type="gene ID" value="Mp3g18550"/>
</dbReference>
<dbReference type="AlphaFoldDB" id="A0A2R6W6D6"/>
<evidence type="ECO:0000313" key="1">
    <source>
        <dbReference type="EMBL" id="PTQ29411.1"/>
    </source>
</evidence>
<sequence>MKSWWRQNCDSIDSLKNVCDSTDSLNCGNRLPNEAIEINGIGALMARSGGVLCPQPPPVLHPNAHMACPCASPKTCLGMRRDG</sequence>
<gene>
    <name evidence="1" type="ORF">MARPO_0142s0038</name>
</gene>
<evidence type="ECO:0000313" key="2">
    <source>
        <dbReference type="Proteomes" id="UP000244005"/>
    </source>
</evidence>
<accession>A0A2R6W6D6</accession>
<dbReference type="EMBL" id="KZ772947">
    <property type="protein sequence ID" value="PTQ29411.1"/>
    <property type="molecule type" value="Genomic_DNA"/>
</dbReference>